<feature type="compositionally biased region" description="Low complexity" evidence="4">
    <location>
        <begin position="1"/>
        <end position="31"/>
    </location>
</feature>
<dbReference type="Proteomes" id="UP000325787">
    <property type="component" value="Chromosome"/>
</dbReference>
<evidence type="ECO:0000313" key="6">
    <source>
        <dbReference type="EMBL" id="QFZ19041.1"/>
    </source>
</evidence>
<dbReference type="KEGG" id="ssyi:EKG83_17705"/>
<dbReference type="CDD" id="cd02440">
    <property type="entry name" value="AdoMet_MTases"/>
    <property type="match status" value="1"/>
</dbReference>
<reference evidence="7" key="1">
    <citation type="journal article" date="2021" name="Curr. Microbiol.">
        <title>Complete genome of nocamycin-producing strain Saccharothrix syringae NRRL B-16468 reveals the biosynthetic potential for secondary metabolites.</title>
        <authorList>
            <person name="Mo X."/>
            <person name="Yang S."/>
        </authorList>
    </citation>
    <scope>NUCLEOTIDE SEQUENCE [LARGE SCALE GENOMIC DNA]</scope>
    <source>
        <strain evidence="7">ATCC 51364 / DSM 43886 / JCM 6844 / KCTC 9398 / NBRC 14523 / NRRL B-16468 / INA 2240</strain>
    </source>
</reference>
<dbReference type="AlphaFoldDB" id="A0A5Q0GYH0"/>
<dbReference type="InterPro" id="IPR029063">
    <property type="entry name" value="SAM-dependent_MTases_sf"/>
</dbReference>
<dbReference type="GO" id="GO:0008757">
    <property type="term" value="F:S-adenosylmethionine-dependent methyltransferase activity"/>
    <property type="evidence" value="ECO:0007669"/>
    <property type="project" value="InterPro"/>
</dbReference>
<evidence type="ECO:0000256" key="3">
    <source>
        <dbReference type="ARBA" id="ARBA00022679"/>
    </source>
</evidence>
<sequence>MPTPIAAAGPGQPQEPQAPQESHQPHQPHQARQSDQSDLFQAPHRQRQAAESFGADPARYDRARPAYPEAMVEAVVAAAPGPDVLDVGIGTGIAARQFRAAGCRVLGVDADPRMAEFARRDGFEVEVSTFESWDPAGRAFDVVIAGQTWHWVDPAAGAARAAGVLRPGGRLAAFWNVFQPPPDVSANMAAIHREFMPRPMAEMSSKSALEVYSLMFAKAVDGIRGSAAFDEPEEWRFEWERHYTRDEWLDMLPTQGGYTHLSPERFAELTAAMGDAVGDGFTAQYTAVVVTATIR</sequence>
<evidence type="ECO:0000259" key="5">
    <source>
        <dbReference type="Pfam" id="PF08241"/>
    </source>
</evidence>
<evidence type="ECO:0000313" key="7">
    <source>
        <dbReference type="Proteomes" id="UP000325787"/>
    </source>
</evidence>
<feature type="domain" description="Methyltransferase type 11" evidence="5">
    <location>
        <begin position="85"/>
        <end position="172"/>
    </location>
</feature>
<dbReference type="PANTHER" id="PTHR44942:SF4">
    <property type="entry name" value="METHYLTRANSFERASE TYPE 11 DOMAIN-CONTAINING PROTEIN"/>
    <property type="match status" value="1"/>
</dbReference>
<dbReference type="Gene3D" id="3.40.50.150">
    <property type="entry name" value="Vaccinia Virus protein VP39"/>
    <property type="match status" value="1"/>
</dbReference>
<name>A0A5Q0GYH0_SACSY</name>
<dbReference type="InterPro" id="IPR013216">
    <property type="entry name" value="Methyltransf_11"/>
</dbReference>
<evidence type="ECO:0000256" key="1">
    <source>
        <dbReference type="ARBA" id="ARBA00008361"/>
    </source>
</evidence>
<dbReference type="SUPFAM" id="SSF53335">
    <property type="entry name" value="S-adenosyl-L-methionine-dependent methyltransferases"/>
    <property type="match status" value="1"/>
</dbReference>
<comment type="similarity">
    <text evidence="1">Belongs to the methyltransferase superfamily.</text>
</comment>
<dbReference type="InterPro" id="IPR051052">
    <property type="entry name" value="Diverse_substrate_MTase"/>
</dbReference>
<evidence type="ECO:0000256" key="2">
    <source>
        <dbReference type="ARBA" id="ARBA00022603"/>
    </source>
</evidence>
<proteinExistence type="inferred from homology"/>
<dbReference type="GO" id="GO:0032259">
    <property type="term" value="P:methylation"/>
    <property type="evidence" value="ECO:0007669"/>
    <property type="project" value="UniProtKB-KW"/>
</dbReference>
<organism evidence="6 7">
    <name type="scientific">Saccharothrix syringae</name>
    <name type="common">Nocardiopsis syringae</name>
    <dbReference type="NCBI Taxonomy" id="103733"/>
    <lineage>
        <taxon>Bacteria</taxon>
        <taxon>Bacillati</taxon>
        <taxon>Actinomycetota</taxon>
        <taxon>Actinomycetes</taxon>
        <taxon>Pseudonocardiales</taxon>
        <taxon>Pseudonocardiaceae</taxon>
        <taxon>Saccharothrix</taxon>
    </lineage>
</organism>
<feature type="region of interest" description="Disordered" evidence="4">
    <location>
        <begin position="1"/>
        <end position="60"/>
    </location>
</feature>
<dbReference type="OrthoDB" id="9797252at2"/>
<gene>
    <name evidence="6" type="ORF">EKG83_17705</name>
</gene>
<accession>A0A5Q0GYH0</accession>
<dbReference type="EMBL" id="CP034550">
    <property type="protein sequence ID" value="QFZ19041.1"/>
    <property type="molecule type" value="Genomic_DNA"/>
</dbReference>
<protein>
    <submittedName>
        <fullName evidence="6">Class I SAM-dependent methyltransferase</fullName>
    </submittedName>
</protein>
<evidence type="ECO:0000256" key="4">
    <source>
        <dbReference type="SAM" id="MobiDB-lite"/>
    </source>
</evidence>
<keyword evidence="7" id="KW-1185">Reference proteome</keyword>
<keyword evidence="3 6" id="KW-0808">Transferase</keyword>
<dbReference type="PANTHER" id="PTHR44942">
    <property type="entry name" value="METHYLTRANSF_11 DOMAIN-CONTAINING PROTEIN"/>
    <property type="match status" value="1"/>
</dbReference>
<dbReference type="Pfam" id="PF08241">
    <property type="entry name" value="Methyltransf_11"/>
    <property type="match status" value="1"/>
</dbReference>
<keyword evidence="2 6" id="KW-0489">Methyltransferase</keyword>